<evidence type="ECO:0000313" key="1">
    <source>
        <dbReference type="EMBL" id="KAJ3549671.1"/>
    </source>
</evidence>
<name>A0ACC1SZJ0_9HYPO</name>
<protein>
    <submittedName>
        <fullName evidence="1">Uncharacterized protein</fullName>
    </submittedName>
</protein>
<proteinExistence type="predicted"/>
<sequence>MTLPPQTSPQRYRSPGFQHGSSSTVSAWFVICGARTEKRYQREGRARRRLGEINYKSLFTAVGMNRSIPYHFLPSPLRRLIMFSDKGHKEDSIGDAGPSLESAMTTAEGTVEQPDQLRREFKERHVSMIAVAGAIGTGLIIGTGTGLVRGGPASLLIAYCVVGAVVFFVMTALGEMATMFPMDKGFGGYATRFVDPALGYATGWNYFFKYAIVLPNNLTAAGIIIQYWRPDLNVAIFVTVFSIVIILVNLLHVSFFGEAEFWMSCVKLLVMVTLIITCFVISMGGQPSGKRIGFAYWKDPGAFGSYLAEGSKGRFLGWWAAMVQATFAYTGTEVVGVAFGEAPNPKKTIKKAIRQTLWRIVFFYVIGATVLGMAVPYTNDRLIGGTKQKTGAGASPFVIAVQLAGIPGYPDVINACLLVFVLSAANSDIYIGSRTLFGLAHDRQAPSIFRRTSTKGVPLAGVALTSAFAALAYMNASKSSSQVFGYLVSLVTVFGALNWINVLVTYLRFVRGLRAQGISRSSMPYRGTLQPYGAYFALIMTILIVTFNGYGAFMPHFKVSTFITSYIGVVVYLGNIMFYKIWRRTKRVALEEMDLSTGRLYHD</sequence>
<organism evidence="1 2">
    <name type="scientific">Fusarium decemcellulare</name>
    <dbReference type="NCBI Taxonomy" id="57161"/>
    <lineage>
        <taxon>Eukaryota</taxon>
        <taxon>Fungi</taxon>
        <taxon>Dikarya</taxon>
        <taxon>Ascomycota</taxon>
        <taxon>Pezizomycotina</taxon>
        <taxon>Sordariomycetes</taxon>
        <taxon>Hypocreomycetidae</taxon>
        <taxon>Hypocreales</taxon>
        <taxon>Nectriaceae</taxon>
        <taxon>Fusarium</taxon>
        <taxon>Fusarium decemcellulare species complex</taxon>
    </lineage>
</organism>
<evidence type="ECO:0000313" key="2">
    <source>
        <dbReference type="Proteomes" id="UP001148629"/>
    </source>
</evidence>
<dbReference type="EMBL" id="JANRMS010000017">
    <property type="protein sequence ID" value="KAJ3549671.1"/>
    <property type="molecule type" value="Genomic_DNA"/>
</dbReference>
<gene>
    <name evidence="1" type="ORF">NM208_g384</name>
</gene>
<reference evidence="1" key="1">
    <citation type="submission" date="2022-08" db="EMBL/GenBank/DDBJ databases">
        <title>Genome Sequence of Fusarium decemcellulare.</title>
        <authorList>
            <person name="Buettner E."/>
        </authorList>
    </citation>
    <scope>NUCLEOTIDE SEQUENCE</scope>
    <source>
        <strain evidence="1">Babe19</strain>
    </source>
</reference>
<accession>A0ACC1SZJ0</accession>
<keyword evidence="2" id="KW-1185">Reference proteome</keyword>
<comment type="caution">
    <text evidence="1">The sequence shown here is derived from an EMBL/GenBank/DDBJ whole genome shotgun (WGS) entry which is preliminary data.</text>
</comment>
<dbReference type="Proteomes" id="UP001148629">
    <property type="component" value="Unassembled WGS sequence"/>
</dbReference>